<dbReference type="KEGG" id="jar:G7057_08930"/>
<dbReference type="Gene3D" id="3.60.15.10">
    <property type="entry name" value="Ribonuclease Z/Hydroxyacylglutathione hydrolase-like"/>
    <property type="match status" value="1"/>
</dbReference>
<dbReference type="SUPFAM" id="SSF56281">
    <property type="entry name" value="Metallo-hydrolase/oxidoreductase"/>
    <property type="match status" value="1"/>
</dbReference>
<organism evidence="3 4">
    <name type="scientific">Jeotgalibaca arthritidis</name>
    <dbReference type="NCBI Taxonomy" id="1868794"/>
    <lineage>
        <taxon>Bacteria</taxon>
        <taxon>Bacillati</taxon>
        <taxon>Bacillota</taxon>
        <taxon>Bacilli</taxon>
        <taxon>Lactobacillales</taxon>
        <taxon>Carnobacteriaceae</taxon>
        <taxon>Jeotgalibaca</taxon>
    </lineage>
</organism>
<name>A0A6G7KB84_9LACT</name>
<proteinExistence type="predicted"/>
<evidence type="ECO:0000259" key="2">
    <source>
        <dbReference type="SMART" id="SM00849"/>
    </source>
</evidence>
<dbReference type="CDD" id="cd07716">
    <property type="entry name" value="RNaseZ_short-form-like_MBL-fold"/>
    <property type="match status" value="1"/>
</dbReference>
<dbReference type="SMART" id="SM00849">
    <property type="entry name" value="Lactamase_B"/>
    <property type="match status" value="1"/>
</dbReference>
<dbReference type="InterPro" id="IPR036866">
    <property type="entry name" value="RibonucZ/Hydroxyglut_hydro"/>
</dbReference>
<sequence length="246" mass="27356">MELTILGFMGGYPSKGIGTTSYLLTSADFRLLIDVGSQAVIALERHLDPLDLDALILTHYHPDHIADLGVLQHTFLLKERQNGKEKTILPIYGHQESELEKLRNFPHVSEAINYQADETLQLGPFDIQFLRTVHPVVCYALSIVERDSGKKFVFTADSGYLADLVDFSRDADLLLADTNFYAGNENHPVHMTSKEVGELAKAADVKSLVLTHLPPDGDWQRLLDEAQLAAGHIKVTLAKEDLTIQL</sequence>
<dbReference type="PANTHER" id="PTHR46018">
    <property type="entry name" value="ZINC PHOSPHODIESTERASE ELAC PROTEIN 1"/>
    <property type="match status" value="1"/>
</dbReference>
<keyword evidence="4" id="KW-1185">Reference proteome</keyword>
<dbReference type="PANTHER" id="PTHR46018:SF4">
    <property type="entry name" value="METALLO-HYDROLASE YHFI-RELATED"/>
    <property type="match status" value="1"/>
</dbReference>
<dbReference type="GO" id="GO:0042781">
    <property type="term" value="F:3'-tRNA processing endoribonuclease activity"/>
    <property type="evidence" value="ECO:0007669"/>
    <property type="project" value="TreeGrafter"/>
</dbReference>
<dbReference type="Proteomes" id="UP000501451">
    <property type="component" value="Chromosome"/>
</dbReference>
<feature type="domain" description="Metallo-beta-lactamase" evidence="2">
    <location>
        <begin position="18"/>
        <end position="212"/>
    </location>
</feature>
<evidence type="ECO:0000256" key="1">
    <source>
        <dbReference type="ARBA" id="ARBA00022833"/>
    </source>
</evidence>
<reference evidence="3 4" key="1">
    <citation type="journal article" date="2017" name="Int. J. Syst. Evol. Microbiol.">
        <title>Jeotgalibaca porci sp. nov. and Jeotgalibaca arthritidis sp. nov., isolated from pigs, and emended description of the genus Jeotgalibaca.</title>
        <authorList>
            <person name="Zamora L."/>
            <person name="Perez-Sancho M."/>
            <person name="Dominguez L."/>
            <person name="Fernandez-Garayzabal J.F."/>
            <person name="Vela A.I."/>
        </authorList>
    </citation>
    <scope>NUCLEOTIDE SEQUENCE [LARGE SCALE GENOMIC DNA]</scope>
    <source>
        <strain evidence="3 4">CECT 9157</strain>
    </source>
</reference>
<dbReference type="AlphaFoldDB" id="A0A6G7KB84"/>
<dbReference type="RefSeq" id="WP_166162938.1">
    <property type="nucleotide sequence ID" value="NZ_CP049740.1"/>
</dbReference>
<accession>A0A6G7KB84</accession>
<evidence type="ECO:0000313" key="4">
    <source>
        <dbReference type="Proteomes" id="UP000501451"/>
    </source>
</evidence>
<dbReference type="Pfam" id="PF12706">
    <property type="entry name" value="Lactamase_B_2"/>
    <property type="match status" value="1"/>
</dbReference>
<evidence type="ECO:0000313" key="3">
    <source>
        <dbReference type="EMBL" id="QII82534.1"/>
    </source>
</evidence>
<keyword evidence="1" id="KW-0862">Zinc</keyword>
<keyword evidence="3" id="KW-0378">Hydrolase</keyword>
<gene>
    <name evidence="3" type="ORF">G7057_08930</name>
</gene>
<protein>
    <submittedName>
        <fullName evidence="3">MBL fold metallo-hydrolase</fullName>
    </submittedName>
</protein>
<dbReference type="InterPro" id="IPR001279">
    <property type="entry name" value="Metallo-B-lactamas"/>
</dbReference>
<dbReference type="EMBL" id="CP049740">
    <property type="protein sequence ID" value="QII82534.1"/>
    <property type="molecule type" value="Genomic_DNA"/>
</dbReference>